<comment type="caution">
    <text evidence="2">The sequence shown here is derived from an EMBL/GenBank/DDBJ whole genome shotgun (WGS) entry which is preliminary data.</text>
</comment>
<evidence type="ECO:0000313" key="3">
    <source>
        <dbReference type="Proteomes" id="UP001152622"/>
    </source>
</evidence>
<dbReference type="EMBL" id="JAINUF010000005">
    <property type="protein sequence ID" value="KAJ8361183.1"/>
    <property type="molecule type" value="Genomic_DNA"/>
</dbReference>
<reference evidence="2" key="1">
    <citation type="journal article" date="2023" name="Science">
        <title>Genome structures resolve the early diversification of teleost fishes.</title>
        <authorList>
            <person name="Parey E."/>
            <person name="Louis A."/>
            <person name="Montfort J."/>
            <person name="Bouchez O."/>
            <person name="Roques C."/>
            <person name="Iampietro C."/>
            <person name="Lluch J."/>
            <person name="Castinel A."/>
            <person name="Donnadieu C."/>
            <person name="Desvignes T."/>
            <person name="Floi Bucao C."/>
            <person name="Jouanno E."/>
            <person name="Wen M."/>
            <person name="Mejri S."/>
            <person name="Dirks R."/>
            <person name="Jansen H."/>
            <person name="Henkel C."/>
            <person name="Chen W.J."/>
            <person name="Zahm M."/>
            <person name="Cabau C."/>
            <person name="Klopp C."/>
            <person name="Thompson A.W."/>
            <person name="Robinson-Rechavi M."/>
            <person name="Braasch I."/>
            <person name="Lecointre G."/>
            <person name="Bobe J."/>
            <person name="Postlethwait J.H."/>
            <person name="Berthelot C."/>
            <person name="Roest Crollius H."/>
            <person name="Guiguen Y."/>
        </authorList>
    </citation>
    <scope>NUCLEOTIDE SEQUENCE</scope>
    <source>
        <strain evidence="2">WJC10195</strain>
    </source>
</reference>
<feature type="region of interest" description="Disordered" evidence="1">
    <location>
        <begin position="36"/>
        <end position="76"/>
    </location>
</feature>
<sequence length="76" mass="8121">MWCGADGDAAMAAITEQLLLSILRCTKMKLRSESGGDLRWQRKGSRHVQGIGGKSNEASCRPAGLPALLTRQAGTH</sequence>
<organism evidence="2 3">
    <name type="scientific">Synaphobranchus kaupii</name>
    <name type="common">Kaup's arrowtooth eel</name>
    <dbReference type="NCBI Taxonomy" id="118154"/>
    <lineage>
        <taxon>Eukaryota</taxon>
        <taxon>Metazoa</taxon>
        <taxon>Chordata</taxon>
        <taxon>Craniata</taxon>
        <taxon>Vertebrata</taxon>
        <taxon>Euteleostomi</taxon>
        <taxon>Actinopterygii</taxon>
        <taxon>Neopterygii</taxon>
        <taxon>Teleostei</taxon>
        <taxon>Anguilliformes</taxon>
        <taxon>Synaphobranchidae</taxon>
        <taxon>Synaphobranchus</taxon>
    </lineage>
</organism>
<evidence type="ECO:0000313" key="2">
    <source>
        <dbReference type="EMBL" id="KAJ8361183.1"/>
    </source>
</evidence>
<proteinExistence type="predicted"/>
<accession>A0A9Q1FLW2</accession>
<keyword evidence="3" id="KW-1185">Reference proteome</keyword>
<evidence type="ECO:0000256" key="1">
    <source>
        <dbReference type="SAM" id="MobiDB-lite"/>
    </source>
</evidence>
<name>A0A9Q1FLW2_SYNKA</name>
<dbReference type="AlphaFoldDB" id="A0A9Q1FLW2"/>
<protein>
    <submittedName>
        <fullName evidence="2">Uncharacterized protein</fullName>
    </submittedName>
</protein>
<dbReference type="Proteomes" id="UP001152622">
    <property type="component" value="Chromosome 5"/>
</dbReference>
<gene>
    <name evidence="2" type="ORF">SKAU_G00177080</name>
</gene>